<keyword evidence="4 5" id="KW-1133">Transmembrane helix</keyword>
<feature type="transmembrane region" description="Helical" evidence="5">
    <location>
        <begin position="49"/>
        <end position="75"/>
    </location>
</feature>
<dbReference type="InterPro" id="IPR051676">
    <property type="entry name" value="UPF0053_domain"/>
</dbReference>
<evidence type="ECO:0000256" key="3">
    <source>
        <dbReference type="PROSITE-ProRule" id="PRU00703"/>
    </source>
</evidence>
<dbReference type="Gene3D" id="3.10.580.10">
    <property type="entry name" value="CBS-domain"/>
    <property type="match status" value="1"/>
</dbReference>
<evidence type="ECO:0000259" key="7">
    <source>
        <dbReference type="PROSITE" id="PS51846"/>
    </source>
</evidence>
<dbReference type="Proteomes" id="UP001212421">
    <property type="component" value="Chromosome"/>
</dbReference>
<keyword evidence="9" id="KW-1185">Reference proteome</keyword>
<reference evidence="8 9" key="1">
    <citation type="submission" date="2021-05" db="EMBL/GenBank/DDBJ databases">
        <authorList>
            <person name="Kumar R."/>
            <person name="Kumar A."/>
            <person name="Mukhia S."/>
        </authorList>
    </citation>
    <scope>NUCLEOTIDE SEQUENCE [LARGE SCALE GENOMIC DNA]</scope>
    <source>
        <strain evidence="8 9">ERMR7:08</strain>
    </source>
</reference>
<name>A0ABY7NB77_9MICO</name>
<gene>
    <name evidence="8" type="ORF">KIV56_14625</name>
</gene>
<dbReference type="Pfam" id="PF01595">
    <property type="entry name" value="CNNM"/>
    <property type="match status" value="1"/>
</dbReference>
<dbReference type="InterPro" id="IPR000644">
    <property type="entry name" value="CBS_dom"/>
</dbReference>
<dbReference type="RefSeq" id="WP_281534127.1">
    <property type="nucleotide sequence ID" value="NZ_CP075584.1"/>
</dbReference>
<keyword evidence="3" id="KW-0129">CBS domain</keyword>
<feature type="domain" description="CNNM transmembrane" evidence="7">
    <location>
        <begin position="1"/>
        <end position="202"/>
    </location>
</feature>
<dbReference type="InterPro" id="IPR046342">
    <property type="entry name" value="CBS_dom_sf"/>
</dbReference>
<dbReference type="PROSITE" id="PS51846">
    <property type="entry name" value="CNNM"/>
    <property type="match status" value="1"/>
</dbReference>
<evidence type="ECO:0000256" key="5">
    <source>
        <dbReference type="SAM" id="Phobius"/>
    </source>
</evidence>
<keyword evidence="4 5" id="KW-0812">Transmembrane</keyword>
<evidence type="ECO:0000313" key="8">
    <source>
        <dbReference type="EMBL" id="WBM79539.1"/>
    </source>
</evidence>
<evidence type="ECO:0000313" key="9">
    <source>
        <dbReference type="Proteomes" id="UP001212421"/>
    </source>
</evidence>
<protein>
    <submittedName>
        <fullName evidence="8">Hemolysin family protein</fullName>
    </submittedName>
</protein>
<dbReference type="InterPro" id="IPR002550">
    <property type="entry name" value="CNNM"/>
</dbReference>
<comment type="subcellular location">
    <subcellularLocation>
        <location evidence="1">Cell membrane</location>
        <topology evidence="1">Multi-pass membrane protein</topology>
    </subcellularLocation>
</comment>
<evidence type="ECO:0000256" key="1">
    <source>
        <dbReference type="ARBA" id="ARBA00004651"/>
    </source>
</evidence>
<dbReference type="PANTHER" id="PTHR43099">
    <property type="entry name" value="UPF0053 PROTEIN YRKA"/>
    <property type="match status" value="1"/>
</dbReference>
<organism evidence="8 9">
    <name type="scientific">Cryobacterium breve</name>
    <dbReference type="NCBI Taxonomy" id="1259258"/>
    <lineage>
        <taxon>Bacteria</taxon>
        <taxon>Bacillati</taxon>
        <taxon>Actinomycetota</taxon>
        <taxon>Actinomycetes</taxon>
        <taxon>Micrococcales</taxon>
        <taxon>Microbacteriaceae</taxon>
        <taxon>Cryobacterium</taxon>
    </lineage>
</organism>
<feature type="transmembrane region" description="Helical" evidence="5">
    <location>
        <begin position="6"/>
        <end position="28"/>
    </location>
</feature>
<proteinExistence type="predicted"/>
<feature type="transmembrane region" description="Helical" evidence="5">
    <location>
        <begin position="99"/>
        <end position="119"/>
    </location>
</feature>
<accession>A0ABY7NB77</accession>
<dbReference type="EMBL" id="CP075584">
    <property type="protein sequence ID" value="WBM79539.1"/>
    <property type="molecule type" value="Genomic_DNA"/>
</dbReference>
<feature type="domain" description="CBS" evidence="6">
    <location>
        <begin position="220"/>
        <end position="279"/>
    </location>
</feature>
<dbReference type="SUPFAM" id="SSF54631">
    <property type="entry name" value="CBS-domain pair"/>
    <property type="match status" value="1"/>
</dbReference>
<evidence type="ECO:0000256" key="2">
    <source>
        <dbReference type="ARBA" id="ARBA00022475"/>
    </source>
</evidence>
<dbReference type="PANTHER" id="PTHR43099:SF5">
    <property type="entry name" value="HLYC_CORC FAMILY TRANSPORTER"/>
    <property type="match status" value="1"/>
</dbReference>
<evidence type="ECO:0000256" key="4">
    <source>
        <dbReference type="PROSITE-ProRule" id="PRU01193"/>
    </source>
</evidence>
<dbReference type="Pfam" id="PF00571">
    <property type="entry name" value="CBS"/>
    <property type="match status" value="1"/>
</dbReference>
<sequence>MSDWAGIVWLFVLLAGNAFFVAAEFAVISARRSQIEPLAAAGRMGARTALYAMEHATLMLATTQLGITVCSLLILNVSEPAIHHLLEAPLALTGLPDEALTAIAFVVTLLLVSYLHVVFGEMVPKNLSFSIPDKAVLVLAPPLVFFGRLVKPLIVALNSTANGVLRLFRVEPKHEANSTYTLEEVATIVSESTREGVLRDGTGALSATFEFTTRKVRDVAVPLADLISLPESASPADVEKAVTKHGFSRYVLVTAEGEPTGYVHLKDVIDLDGDAGTPVTDGTGGTAGHGLGSYADPIPAKRIRQLVSIYEGTDLEDALATMRRSGAHLARSFTAVGATTGVLFLEDIIEELVGEVQDATRRL</sequence>
<keyword evidence="4 5" id="KW-0472">Membrane</keyword>
<dbReference type="PROSITE" id="PS51371">
    <property type="entry name" value="CBS"/>
    <property type="match status" value="1"/>
</dbReference>
<evidence type="ECO:0000259" key="6">
    <source>
        <dbReference type="PROSITE" id="PS51371"/>
    </source>
</evidence>
<keyword evidence="2" id="KW-1003">Cell membrane</keyword>